<keyword evidence="3" id="KW-1185">Reference proteome</keyword>
<gene>
    <name evidence="2" type="ORF">V6N12_076484</name>
</gene>
<dbReference type="Proteomes" id="UP001472677">
    <property type="component" value="Unassembled WGS sequence"/>
</dbReference>
<accession>A0ABR2DAU9</accession>
<sequence>MMSPFPSLSMSHRTESVSFQCAISLNVATFAQSHRRGLKSLLDGPGERLLLDAFVIGVVSSKVVDDFIDGGVGLLTRLEPTTEYLVVKNGGGTGRGTAGESNSGEGVSGR</sequence>
<name>A0ABR2DAU9_9ROSI</name>
<feature type="compositionally biased region" description="Polar residues" evidence="1">
    <location>
        <begin position="100"/>
        <end position="110"/>
    </location>
</feature>
<reference evidence="2 3" key="1">
    <citation type="journal article" date="2024" name="G3 (Bethesda)">
        <title>Genome assembly of Hibiscus sabdariffa L. provides insights into metabolisms of medicinal natural products.</title>
        <authorList>
            <person name="Kim T."/>
        </authorList>
    </citation>
    <scope>NUCLEOTIDE SEQUENCE [LARGE SCALE GENOMIC DNA]</scope>
    <source>
        <strain evidence="2">TK-2024</strain>
        <tissue evidence="2">Old leaves</tissue>
    </source>
</reference>
<comment type="caution">
    <text evidence="2">The sequence shown here is derived from an EMBL/GenBank/DDBJ whole genome shotgun (WGS) entry which is preliminary data.</text>
</comment>
<feature type="region of interest" description="Disordered" evidence="1">
    <location>
        <begin position="88"/>
        <end position="110"/>
    </location>
</feature>
<evidence type="ECO:0000313" key="2">
    <source>
        <dbReference type="EMBL" id="KAK8533205.1"/>
    </source>
</evidence>
<dbReference type="EMBL" id="JBBPBM010000033">
    <property type="protein sequence ID" value="KAK8533205.1"/>
    <property type="molecule type" value="Genomic_DNA"/>
</dbReference>
<evidence type="ECO:0000256" key="1">
    <source>
        <dbReference type="SAM" id="MobiDB-lite"/>
    </source>
</evidence>
<protein>
    <submittedName>
        <fullName evidence="2">Uncharacterized protein</fullName>
    </submittedName>
</protein>
<organism evidence="2 3">
    <name type="scientific">Hibiscus sabdariffa</name>
    <name type="common">roselle</name>
    <dbReference type="NCBI Taxonomy" id="183260"/>
    <lineage>
        <taxon>Eukaryota</taxon>
        <taxon>Viridiplantae</taxon>
        <taxon>Streptophyta</taxon>
        <taxon>Embryophyta</taxon>
        <taxon>Tracheophyta</taxon>
        <taxon>Spermatophyta</taxon>
        <taxon>Magnoliopsida</taxon>
        <taxon>eudicotyledons</taxon>
        <taxon>Gunneridae</taxon>
        <taxon>Pentapetalae</taxon>
        <taxon>rosids</taxon>
        <taxon>malvids</taxon>
        <taxon>Malvales</taxon>
        <taxon>Malvaceae</taxon>
        <taxon>Malvoideae</taxon>
        <taxon>Hibiscus</taxon>
    </lineage>
</organism>
<proteinExistence type="predicted"/>
<evidence type="ECO:0000313" key="3">
    <source>
        <dbReference type="Proteomes" id="UP001472677"/>
    </source>
</evidence>